<dbReference type="Pfam" id="PF11927">
    <property type="entry name" value="HODM_asu-like"/>
    <property type="match status" value="1"/>
</dbReference>
<dbReference type="InterPro" id="IPR021848">
    <property type="entry name" value="HODM_asu-like"/>
</dbReference>
<dbReference type="EMBL" id="CAJVPD010000260">
    <property type="protein sequence ID" value="CAG8406088.1"/>
    <property type="molecule type" value="Genomic_DNA"/>
</dbReference>
<accession>A0A9W4NSP0</accession>
<dbReference type="OrthoDB" id="2113814at2759"/>
<comment type="caution">
    <text evidence="3">The sequence shown here is derived from an EMBL/GenBank/DDBJ whole genome shotgun (WGS) entry which is preliminary data.</text>
</comment>
<gene>
    <name evidence="3" type="ORF">PSALAMII_LOCUS8203</name>
</gene>
<keyword evidence="2" id="KW-0812">Transmembrane</keyword>
<feature type="region of interest" description="Disordered" evidence="1">
    <location>
        <begin position="143"/>
        <end position="171"/>
    </location>
</feature>
<keyword evidence="2" id="KW-1133">Transmembrane helix</keyword>
<evidence type="ECO:0000256" key="1">
    <source>
        <dbReference type="SAM" id="MobiDB-lite"/>
    </source>
</evidence>
<evidence type="ECO:0000313" key="4">
    <source>
        <dbReference type="Proteomes" id="UP001152592"/>
    </source>
</evidence>
<organism evidence="3 4">
    <name type="scientific">Penicillium salamii</name>
    <dbReference type="NCBI Taxonomy" id="1612424"/>
    <lineage>
        <taxon>Eukaryota</taxon>
        <taxon>Fungi</taxon>
        <taxon>Dikarya</taxon>
        <taxon>Ascomycota</taxon>
        <taxon>Pezizomycotina</taxon>
        <taxon>Eurotiomycetes</taxon>
        <taxon>Eurotiomycetidae</taxon>
        <taxon>Eurotiales</taxon>
        <taxon>Aspergillaceae</taxon>
        <taxon>Penicillium</taxon>
    </lineage>
</organism>
<keyword evidence="2" id="KW-0472">Membrane</keyword>
<protein>
    <recommendedName>
        <fullName evidence="5">Alpha-1,2-mannosyltransferase</fullName>
    </recommendedName>
</protein>
<evidence type="ECO:0000256" key="2">
    <source>
        <dbReference type="SAM" id="Phobius"/>
    </source>
</evidence>
<proteinExistence type="predicted"/>
<dbReference type="AlphaFoldDB" id="A0A9W4NSP0"/>
<evidence type="ECO:0008006" key="5">
    <source>
        <dbReference type="Google" id="ProtNLM"/>
    </source>
</evidence>
<feature type="transmembrane region" description="Helical" evidence="2">
    <location>
        <begin position="107"/>
        <end position="128"/>
    </location>
</feature>
<sequence length="586" mass="67416">MRCAVHVIFECNFRMDACEARPRFDHPTLEVYQHPAACISAKTLLIYSECRQVLKNSSHCKICPVQLNHSSPGASTILAYSVCPTRIQLRSIIQYYTMGTLLSMDSLWLFGTILLAGTGVYFITAWVFNISIIPGVTLRDRKHSTAQTPPRSVSPDRKPTSSNTSNHAITLPPSRRHTLIDLEHEKVPWRDMSDDEVRMNLLPMSANYQTSPSNKYTPMGFSVKEINDLGNFPDYATLSGVPLPSPYPEFDIAKALPRPYRPFRWSYHQTMSLTKLETDWWIELENTYTSRIAQRKELFAKNGTHVLNAMLGSELACKELMEMVLQFICARYPQYFTLVDGRILQNRILGTEQDVTRKPPLEVLLDNVPEDFGIMLRDETTGFYFLRAAVICSSLGWNVASKVGKQLHEIHETIPDYKEKMQFSMDRFFTKMPTEKPIQRGSWGLEGGQPLYMPPGDPHELARLSQREDLTIDECHLRVDWQTLRRLPLSGAVVFNFKALFTPIREIRDEPGVPELMMKVLTEGKKSIMDYKGVWHVQHVVLPNLRAWAEEQKENGLVQKDWEVATLDDSPWFKGWQEKWHRQQGF</sequence>
<evidence type="ECO:0000313" key="3">
    <source>
        <dbReference type="EMBL" id="CAG8406088.1"/>
    </source>
</evidence>
<dbReference type="Proteomes" id="UP001152592">
    <property type="component" value="Unassembled WGS sequence"/>
</dbReference>
<name>A0A9W4NSP0_9EURO</name>
<reference evidence="3" key="1">
    <citation type="submission" date="2021-07" db="EMBL/GenBank/DDBJ databases">
        <authorList>
            <person name="Branca A.L. A."/>
        </authorList>
    </citation>
    <scope>NUCLEOTIDE SEQUENCE</scope>
</reference>